<dbReference type="AlphaFoldDB" id="A0A6I6F386"/>
<accession>A0A6I6F386</accession>
<dbReference type="GO" id="GO:0016740">
    <property type="term" value="F:transferase activity"/>
    <property type="evidence" value="ECO:0007669"/>
    <property type="project" value="TreeGrafter"/>
</dbReference>
<dbReference type="CDD" id="cd07713">
    <property type="entry name" value="DHPS-like_MBL-fold"/>
    <property type="match status" value="1"/>
</dbReference>
<feature type="domain" description="Metallo-beta-lactamase" evidence="1">
    <location>
        <begin position="20"/>
        <end position="99"/>
    </location>
</feature>
<sequence length="280" mass="31529">MRITTLIENTLGENIALTKEHGLSIFIETPEGSILFDTGQSGNFISNAEKLNIDLNKIDYIVLSHAHYDHAGGVKPLLEFIQAKPKLYVSKHFFSHSERYHVSHSEESSSKYIGIDFNENNILEKDILINYVCEDFLPITSKISIATNFYRDCSFEPINNAMKVNSNNTLCIDTFKDEIAIAIDTSEGLLVLVGCSHPGIVNIINTIRKRSYKKIYGVIGGTHLIEADDSRVDKTIKYFKDLNIKLIGLSHCTGKKAAEKFKQETPNFFINYTGKSIEIK</sequence>
<dbReference type="PANTHER" id="PTHR13754">
    <property type="entry name" value="METALLO-BETA-LACTAMASE SUPERFAMILY PROTEIN"/>
    <property type="match status" value="1"/>
</dbReference>
<protein>
    <submittedName>
        <fullName evidence="2">MBL fold metallo-hydrolase</fullName>
    </submittedName>
</protein>
<dbReference type="EMBL" id="CP046522">
    <property type="protein sequence ID" value="QGU95644.1"/>
    <property type="molecule type" value="Genomic_DNA"/>
</dbReference>
<dbReference type="InterPro" id="IPR041712">
    <property type="entry name" value="DHPS-like_MBL-fold"/>
</dbReference>
<evidence type="ECO:0000313" key="2">
    <source>
        <dbReference type="EMBL" id="QGU95644.1"/>
    </source>
</evidence>
<dbReference type="SUPFAM" id="SSF56281">
    <property type="entry name" value="Metallo-hydrolase/oxidoreductase"/>
    <property type="match status" value="1"/>
</dbReference>
<dbReference type="InterPro" id="IPR036866">
    <property type="entry name" value="RibonucZ/Hydroxyglut_hydro"/>
</dbReference>
<dbReference type="Proteomes" id="UP000422764">
    <property type="component" value="Chromosome"/>
</dbReference>
<dbReference type="PANTHER" id="PTHR13754:SF13">
    <property type="entry name" value="METALLO-BETA-LACTAMASE SUPERFAMILY PROTEIN (AFU_ORTHOLOGUE AFUA_3G07630)"/>
    <property type="match status" value="1"/>
</dbReference>
<dbReference type="Pfam" id="PF00753">
    <property type="entry name" value="Lactamase_B"/>
    <property type="match status" value="1"/>
</dbReference>
<dbReference type="InterPro" id="IPR052926">
    <property type="entry name" value="Metallo-beta-lactamase_dom"/>
</dbReference>
<dbReference type="InterPro" id="IPR001279">
    <property type="entry name" value="Metallo-B-lactamas"/>
</dbReference>
<keyword evidence="2" id="KW-0378">Hydrolase</keyword>
<evidence type="ECO:0000313" key="3">
    <source>
        <dbReference type="Proteomes" id="UP000422764"/>
    </source>
</evidence>
<gene>
    <name evidence="2" type="ORF">GOM49_11590</name>
</gene>
<reference evidence="2 3" key="1">
    <citation type="submission" date="2019-12" db="EMBL/GenBank/DDBJ databases">
        <title>Genome sequenceing of Clostridium bovifaecis.</title>
        <authorList>
            <person name="Yao Y."/>
        </authorList>
    </citation>
    <scope>NUCLEOTIDE SEQUENCE [LARGE SCALE GENOMIC DNA]</scope>
    <source>
        <strain evidence="2 3">BXX</strain>
    </source>
</reference>
<keyword evidence="3" id="KW-1185">Reference proteome</keyword>
<dbReference type="GO" id="GO:0016787">
    <property type="term" value="F:hydrolase activity"/>
    <property type="evidence" value="ECO:0007669"/>
    <property type="project" value="UniProtKB-KW"/>
</dbReference>
<name>A0A6I6F386_9CLOT</name>
<evidence type="ECO:0000259" key="1">
    <source>
        <dbReference type="Pfam" id="PF00753"/>
    </source>
</evidence>
<dbReference type="Gene3D" id="3.60.15.10">
    <property type="entry name" value="Ribonuclease Z/Hydroxyacylglutathione hydrolase-like"/>
    <property type="match status" value="1"/>
</dbReference>
<proteinExistence type="predicted"/>
<organism evidence="2 3">
    <name type="scientific">Clostridium bovifaecis</name>
    <dbReference type="NCBI Taxonomy" id="2184719"/>
    <lineage>
        <taxon>Bacteria</taxon>
        <taxon>Bacillati</taxon>
        <taxon>Bacillota</taxon>
        <taxon>Clostridia</taxon>
        <taxon>Eubacteriales</taxon>
        <taxon>Clostridiaceae</taxon>
        <taxon>Clostridium</taxon>
    </lineage>
</organism>